<evidence type="ECO:0000259" key="8">
    <source>
        <dbReference type="PROSITE" id="PS01124"/>
    </source>
</evidence>
<dbReference type="InterPro" id="IPR051313">
    <property type="entry name" value="Bact_iron-sidero_bind"/>
</dbReference>
<evidence type="ECO:0000256" key="5">
    <source>
        <dbReference type="ARBA" id="ARBA00023015"/>
    </source>
</evidence>
<feature type="domain" description="Fe/B12 periplasmic-binding" evidence="9">
    <location>
        <begin position="106"/>
        <end position="367"/>
    </location>
</feature>
<reference evidence="10 11" key="1">
    <citation type="submission" date="2019-04" db="EMBL/GenBank/DDBJ databases">
        <title>Cohnella sp. nov. isolated from preserved vegetables.</title>
        <authorList>
            <person name="Lin S.-Y."/>
            <person name="Hung M.-H."/>
            <person name="Young C.-C."/>
        </authorList>
    </citation>
    <scope>NUCLEOTIDE SEQUENCE [LARGE SCALE GENOMIC DNA]</scope>
    <source>
        <strain evidence="10 11">CC-MHH1044</strain>
    </source>
</reference>
<evidence type="ECO:0000256" key="4">
    <source>
        <dbReference type="ARBA" id="ARBA00022729"/>
    </source>
</evidence>
<feature type="domain" description="HTH araC/xylS-type" evidence="8">
    <location>
        <begin position="4"/>
        <end position="102"/>
    </location>
</feature>
<evidence type="ECO:0000256" key="7">
    <source>
        <dbReference type="ARBA" id="ARBA00023163"/>
    </source>
</evidence>
<dbReference type="SUPFAM" id="SSF53807">
    <property type="entry name" value="Helical backbone' metal receptor"/>
    <property type="match status" value="1"/>
</dbReference>
<dbReference type="PROSITE" id="PS00041">
    <property type="entry name" value="HTH_ARAC_FAMILY_1"/>
    <property type="match status" value="1"/>
</dbReference>
<dbReference type="GO" id="GO:0030288">
    <property type="term" value="C:outer membrane-bounded periplasmic space"/>
    <property type="evidence" value="ECO:0007669"/>
    <property type="project" value="TreeGrafter"/>
</dbReference>
<gene>
    <name evidence="10" type="ORF">E6C55_06145</name>
</gene>
<dbReference type="InterPro" id="IPR002491">
    <property type="entry name" value="ABC_transptr_periplasmic_BD"/>
</dbReference>
<keyword evidence="11" id="KW-1185">Reference proteome</keyword>
<name>A0A4S4C4V7_9BACL</name>
<keyword evidence="4" id="KW-0732">Signal</keyword>
<accession>A0A4S4C4V7</accession>
<dbReference type="Gene3D" id="1.10.10.60">
    <property type="entry name" value="Homeodomain-like"/>
    <property type="match status" value="2"/>
</dbReference>
<comment type="subcellular location">
    <subcellularLocation>
        <location evidence="1">Cell envelope</location>
    </subcellularLocation>
</comment>
<dbReference type="PROSITE" id="PS01124">
    <property type="entry name" value="HTH_ARAC_FAMILY_2"/>
    <property type="match status" value="1"/>
</dbReference>
<dbReference type="PANTHER" id="PTHR30532">
    <property type="entry name" value="IRON III DICITRATE-BINDING PERIPLASMIC PROTEIN"/>
    <property type="match status" value="1"/>
</dbReference>
<keyword evidence="5" id="KW-0805">Transcription regulation</keyword>
<proteinExistence type="inferred from homology"/>
<evidence type="ECO:0000313" key="10">
    <source>
        <dbReference type="EMBL" id="THF82769.1"/>
    </source>
</evidence>
<dbReference type="Pfam" id="PF12833">
    <property type="entry name" value="HTH_18"/>
    <property type="match status" value="1"/>
</dbReference>
<keyword evidence="7" id="KW-0804">Transcription</keyword>
<dbReference type="InterPro" id="IPR018060">
    <property type="entry name" value="HTH_AraC"/>
</dbReference>
<dbReference type="GO" id="GO:0043565">
    <property type="term" value="F:sequence-specific DNA binding"/>
    <property type="evidence" value="ECO:0007669"/>
    <property type="project" value="InterPro"/>
</dbReference>
<evidence type="ECO:0000256" key="1">
    <source>
        <dbReference type="ARBA" id="ARBA00004196"/>
    </source>
</evidence>
<dbReference type="SMART" id="SM00342">
    <property type="entry name" value="HTH_ARAC"/>
    <property type="match status" value="1"/>
</dbReference>
<keyword evidence="3" id="KW-0813">Transport</keyword>
<dbReference type="Gene3D" id="3.40.50.1980">
    <property type="entry name" value="Nitrogenase molybdenum iron protein domain"/>
    <property type="match status" value="2"/>
</dbReference>
<dbReference type="Proteomes" id="UP000310636">
    <property type="component" value="Unassembled WGS sequence"/>
</dbReference>
<dbReference type="PROSITE" id="PS50983">
    <property type="entry name" value="FE_B12_PBP"/>
    <property type="match status" value="1"/>
</dbReference>
<evidence type="ECO:0000313" key="11">
    <source>
        <dbReference type="Proteomes" id="UP000310636"/>
    </source>
</evidence>
<dbReference type="InterPro" id="IPR018062">
    <property type="entry name" value="HTH_AraC-typ_CS"/>
</dbReference>
<comment type="similarity">
    <text evidence="2">Belongs to the bacterial solute-binding protein 8 family.</text>
</comment>
<dbReference type="InterPro" id="IPR009057">
    <property type="entry name" value="Homeodomain-like_sf"/>
</dbReference>
<dbReference type="OrthoDB" id="2461801at2"/>
<dbReference type="GO" id="GO:0003700">
    <property type="term" value="F:DNA-binding transcription factor activity"/>
    <property type="evidence" value="ECO:0007669"/>
    <property type="project" value="InterPro"/>
</dbReference>
<evidence type="ECO:0000259" key="9">
    <source>
        <dbReference type="PROSITE" id="PS50983"/>
    </source>
</evidence>
<evidence type="ECO:0000256" key="3">
    <source>
        <dbReference type="ARBA" id="ARBA00022448"/>
    </source>
</evidence>
<dbReference type="AlphaFoldDB" id="A0A4S4C4V7"/>
<keyword evidence="6" id="KW-0238">DNA-binding</keyword>
<evidence type="ECO:0000256" key="2">
    <source>
        <dbReference type="ARBA" id="ARBA00008814"/>
    </source>
</evidence>
<sequence length="383" mass="43075">MSLEQVKAYMEDRHASPLPIEELARLTGRSPNSFGESFKKAFGRSASDYLTELRIGTAKRLLRESGLTMREIAARSGYGDEFYFSRKFKKVVGVPPSVYLKKNKGRVAVLTTSLIGQVLPLGLVPVAAPLHPKWSPYYFNYYQDRIPTHLRSAEHELDEFDVRSLLAAKPDLVLYQEELNDSDVRKLEAAGIEAVRIEADDWRGGLIETARAVGREKQAEEWLGQYERFAAQSRRQLREAIGNATFATLRMSENRLHLYTNRGIRDALYRDLQANPCCGLGGLSNEPIGLEELRGLDPDRILLLVCPDAITRMNWLELSQSAEWKSLSAVKLGQISLILSNPWFEYSAVAIARMVAETLLLQTGKNPTKELESVHGVLGERPL</sequence>
<protein>
    <submittedName>
        <fullName evidence="10">Helix-turn-helix domain-containing protein</fullName>
    </submittedName>
</protein>
<comment type="caution">
    <text evidence="10">The sequence shown here is derived from an EMBL/GenBank/DDBJ whole genome shotgun (WGS) entry which is preliminary data.</text>
</comment>
<evidence type="ECO:0000256" key="6">
    <source>
        <dbReference type="ARBA" id="ARBA00023125"/>
    </source>
</evidence>
<dbReference type="Pfam" id="PF01497">
    <property type="entry name" value="Peripla_BP_2"/>
    <property type="match status" value="1"/>
</dbReference>
<dbReference type="GO" id="GO:1901678">
    <property type="term" value="P:iron coordination entity transport"/>
    <property type="evidence" value="ECO:0007669"/>
    <property type="project" value="UniProtKB-ARBA"/>
</dbReference>
<dbReference type="PANTHER" id="PTHR30532:SF21">
    <property type="entry name" value="SIDEROPHORE-BINDING LIPOPROTEIN YFIY-RELATED"/>
    <property type="match status" value="1"/>
</dbReference>
<dbReference type="SUPFAM" id="SSF46689">
    <property type="entry name" value="Homeodomain-like"/>
    <property type="match status" value="2"/>
</dbReference>
<organism evidence="10 11">
    <name type="scientific">Cohnella fermenti</name>
    <dbReference type="NCBI Taxonomy" id="2565925"/>
    <lineage>
        <taxon>Bacteria</taxon>
        <taxon>Bacillati</taxon>
        <taxon>Bacillota</taxon>
        <taxon>Bacilli</taxon>
        <taxon>Bacillales</taxon>
        <taxon>Paenibacillaceae</taxon>
        <taxon>Cohnella</taxon>
    </lineage>
</organism>
<dbReference type="EMBL" id="SSOB01000006">
    <property type="protein sequence ID" value="THF82769.1"/>
    <property type="molecule type" value="Genomic_DNA"/>
</dbReference>